<dbReference type="GO" id="GO:0006515">
    <property type="term" value="P:protein quality control for misfolded or incompletely synthesized proteins"/>
    <property type="evidence" value="ECO:0007669"/>
    <property type="project" value="EnsemblFungi"/>
</dbReference>
<dbReference type="Pfam" id="PF03835">
    <property type="entry name" value="Rad4"/>
    <property type="match status" value="1"/>
</dbReference>
<dbReference type="OrthoDB" id="409136at2759"/>
<evidence type="ECO:0000256" key="4">
    <source>
        <dbReference type="ARBA" id="ARBA00032858"/>
    </source>
</evidence>
<feature type="domain" description="Transglutaminase-like" evidence="6">
    <location>
        <begin position="172"/>
        <end position="230"/>
    </location>
</feature>
<keyword evidence="3" id="KW-0862">Zinc</keyword>
<protein>
    <recommendedName>
        <fullName evidence="4">Peptide:N-glycanase 1</fullName>
    </recommendedName>
</protein>
<dbReference type="GeneID" id="36564501"/>
<dbReference type="GO" id="GO:0000224">
    <property type="term" value="F:peptide-N4-(N-acetyl-beta-glucosaminyl)asparagine amidase activity"/>
    <property type="evidence" value="ECO:0007669"/>
    <property type="project" value="EnsemblFungi"/>
</dbReference>
<evidence type="ECO:0000256" key="1">
    <source>
        <dbReference type="ARBA" id="ARBA00009390"/>
    </source>
</evidence>
<sequence>MGVESDWSNLGKKLISCYAKCVLEDAMKLDKLPSLRLRDKRDARLANTINSLVHRMAVYKNPINAEKALDAVDLGIIFERLDLREQSQPDEAWGYEDLLVQETLAFFKIDFFKWVNQPDCNNCGAEGDKVESIGVAGPPIVNPDEISLIEQYKCKSCGTRVEFPRINSPAKLLETRRGRCGEWVNCFMLVLQSVLGPEAQLRYIWNMEDHVWCEYYSKKQKRWVHLDPCENVFDEPSLYCANWGKKMSYVIGVGDTYIIDLSDKYITDEAKRIPKHDVVSNEAMILKYIKRINARLMIMFWHESPDDGDDNEKYDQLYEQLILVHNKEIASLKEVSHARVEKSSIPKGRQTGDALWTKARGEDGA</sequence>
<dbReference type="GO" id="GO:0097466">
    <property type="term" value="P:ubiquitin-dependent glycoprotein ERAD pathway"/>
    <property type="evidence" value="ECO:0007669"/>
    <property type="project" value="EnsemblFungi"/>
</dbReference>
<dbReference type="InterPro" id="IPR018325">
    <property type="entry name" value="Rad4/PNGase_transGLS-fold"/>
</dbReference>
<dbReference type="EMBL" id="PYFQ01000001">
    <property type="protein sequence ID" value="PSK41428.1"/>
    <property type="molecule type" value="Genomic_DNA"/>
</dbReference>
<evidence type="ECO:0000259" key="6">
    <source>
        <dbReference type="SMART" id="SM00460"/>
    </source>
</evidence>
<proteinExistence type="inferred from homology"/>
<dbReference type="GO" id="GO:0046872">
    <property type="term" value="F:metal ion binding"/>
    <property type="evidence" value="ECO:0007669"/>
    <property type="project" value="UniProtKB-KW"/>
</dbReference>
<dbReference type="PANTHER" id="PTHR12143:SF19">
    <property type="entry name" value="PEPTIDE-N(4)-(N-ACETYL-BETA-GLUCOSAMINYL)ASPARAGINE AMIDASE"/>
    <property type="match status" value="1"/>
</dbReference>
<dbReference type="GO" id="GO:0120125">
    <property type="term" value="C:PNGase complex"/>
    <property type="evidence" value="ECO:0007669"/>
    <property type="project" value="EnsemblFungi"/>
</dbReference>
<gene>
    <name evidence="7" type="ORF">C7M61_001110</name>
</gene>
<evidence type="ECO:0000313" key="7">
    <source>
        <dbReference type="EMBL" id="PSK41428.1"/>
    </source>
</evidence>
<dbReference type="GO" id="GO:0005829">
    <property type="term" value="C:cytosol"/>
    <property type="evidence" value="ECO:0007669"/>
    <property type="project" value="EnsemblFungi"/>
</dbReference>
<keyword evidence="8" id="KW-1185">Reference proteome</keyword>
<organism evidence="7 8">
    <name type="scientific">Candidozyma pseudohaemuli</name>
    <dbReference type="NCBI Taxonomy" id="418784"/>
    <lineage>
        <taxon>Eukaryota</taxon>
        <taxon>Fungi</taxon>
        <taxon>Dikarya</taxon>
        <taxon>Ascomycota</taxon>
        <taxon>Saccharomycotina</taxon>
        <taxon>Pichiomycetes</taxon>
        <taxon>Metschnikowiaceae</taxon>
        <taxon>Candidozyma</taxon>
    </lineage>
</organism>
<dbReference type="InterPro" id="IPR002931">
    <property type="entry name" value="Transglutaminase-like"/>
</dbReference>
<evidence type="ECO:0000256" key="5">
    <source>
        <dbReference type="SAM" id="MobiDB-lite"/>
    </source>
</evidence>
<comment type="caution">
    <text evidence="7">The sequence shown here is derived from an EMBL/GenBank/DDBJ whole genome shotgun (WGS) entry which is preliminary data.</text>
</comment>
<comment type="similarity">
    <text evidence="1">Belongs to the transglutaminase-like superfamily. PNGase family.</text>
</comment>
<name>A0A2P7YZN5_9ASCO</name>
<dbReference type="InterPro" id="IPR050883">
    <property type="entry name" value="PNGase"/>
</dbReference>
<dbReference type="Proteomes" id="UP000241107">
    <property type="component" value="Unassembled WGS sequence"/>
</dbReference>
<feature type="region of interest" description="Disordered" evidence="5">
    <location>
        <begin position="341"/>
        <end position="365"/>
    </location>
</feature>
<keyword evidence="2" id="KW-0479">Metal-binding</keyword>
<dbReference type="AlphaFoldDB" id="A0A2P7YZN5"/>
<evidence type="ECO:0000313" key="8">
    <source>
        <dbReference type="Proteomes" id="UP000241107"/>
    </source>
</evidence>
<evidence type="ECO:0000256" key="3">
    <source>
        <dbReference type="ARBA" id="ARBA00022833"/>
    </source>
</evidence>
<dbReference type="GO" id="GO:0005634">
    <property type="term" value="C:nucleus"/>
    <property type="evidence" value="ECO:0007669"/>
    <property type="project" value="EnsemblFungi"/>
</dbReference>
<dbReference type="Gene3D" id="3.10.620.30">
    <property type="match status" value="1"/>
</dbReference>
<dbReference type="InterPro" id="IPR038765">
    <property type="entry name" value="Papain-like_cys_pep_sf"/>
</dbReference>
<dbReference type="VEuPathDB" id="FungiDB:C7M61_001110"/>
<dbReference type="SUPFAM" id="SSF54001">
    <property type="entry name" value="Cysteine proteinases"/>
    <property type="match status" value="1"/>
</dbReference>
<dbReference type="PANTHER" id="PTHR12143">
    <property type="entry name" value="PEPTIDE N-GLYCANASE PNGASE -RELATED"/>
    <property type="match status" value="1"/>
</dbReference>
<evidence type="ECO:0000256" key="2">
    <source>
        <dbReference type="ARBA" id="ARBA00022723"/>
    </source>
</evidence>
<dbReference type="RefSeq" id="XP_024716127.1">
    <property type="nucleotide sequence ID" value="XM_024856528.1"/>
</dbReference>
<reference evidence="7 8" key="1">
    <citation type="submission" date="2018-03" db="EMBL/GenBank/DDBJ databases">
        <title>Candida pseudohaemulonii genome assembly and annotation.</title>
        <authorList>
            <person name="Munoz J.F."/>
            <person name="Gade L.G."/>
            <person name="Chow N.A."/>
            <person name="Litvintseva A.P."/>
            <person name="Loparev V.N."/>
            <person name="Cuomo C.A."/>
        </authorList>
    </citation>
    <scope>NUCLEOTIDE SEQUENCE [LARGE SCALE GENOMIC DNA]</scope>
    <source>
        <strain evidence="7 8">B12108</strain>
    </source>
</reference>
<dbReference type="SMART" id="SM00460">
    <property type="entry name" value="TGc"/>
    <property type="match status" value="1"/>
</dbReference>
<dbReference type="Gene3D" id="2.20.25.10">
    <property type="match status" value="1"/>
</dbReference>
<accession>A0A2P7YZN5</accession>
<dbReference type="STRING" id="418784.A0A2P7YZN5"/>